<comment type="caution">
    <text evidence="2">The sequence shown here is derived from an EMBL/GenBank/DDBJ whole genome shotgun (WGS) entry which is preliminary data.</text>
</comment>
<gene>
    <name evidence="2" type="ORF">RND81_14G197500</name>
</gene>
<feature type="domain" description="Reverse transcriptase zinc-binding" evidence="1">
    <location>
        <begin position="103"/>
        <end position="184"/>
    </location>
</feature>
<dbReference type="EMBL" id="JBDFQZ010000014">
    <property type="protein sequence ID" value="KAK9666604.1"/>
    <property type="molecule type" value="Genomic_DNA"/>
</dbReference>
<dbReference type="Proteomes" id="UP001443914">
    <property type="component" value="Unassembled WGS sequence"/>
</dbReference>
<organism evidence="2 3">
    <name type="scientific">Saponaria officinalis</name>
    <name type="common">Common soapwort</name>
    <name type="synonym">Lychnis saponaria</name>
    <dbReference type="NCBI Taxonomy" id="3572"/>
    <lineage>
        <taxon>Eukaryota</taxon>
        <taxon>Viridiplantae</taxon>
        <taxon>Streptophyta</taxon>
        <taxon>Embryophyta</taxon>
        <taxon>Tracheophyta</taxon>
        <taxon>Spermatophyta</taxon>
        <taxon>Magnoliopsida</taxon>
        <taxon>eudicotyledons</taxon>
        <taxon>Gunneridae</taxon>
        <taxon>Pentapetalae</taxon>
        <taxon>Caryophyllales</taxon>
        <taxon>Caryophyllaceae</taxon>
        <taxon>Caryophylleae</taxon>
        <taxon>Saponaria</taxon>
    </lineage>
</organism>
<accession>A0AAW1GSK3</accession>
<evidence type="ECO:0000313" key="3">
    <source>
        <dbReference type="Proteomes" id="UP001443914"/>
    </source>
</evidence>
<keyword evidence="3" id="KW-1185">Reference proteome</keyword>
<evidence type="ECO:0000259" key="1">
    <source>
        <dbReference type="Pfam" id="PF13966"/>
    </source>
</evidence>
<reference evidence="2" key="1">
    <citation type="submission" date="2024-03" db="EMBL/GenBank/DDBJ databases">
        <title>WGS assembly of Saponaria officinalis var. Norfolk2.</title>
        <authorList>
            <person name="Jenkins J."/>
            <person name="Shu S."/>
            <person name="Grimwood J."/>
            <person name="Barry K."/>
            <person name="Goodstein D."/>
            <person name="Schmutz J."/>
            <person name="Leebens-Mack J."/>
            <person name="Osbourn A."/>
        </authorList>
    </citation>
    <scope>NUCLEOTIDE SEQUENCE [LARGE SCALE GENOMIC DNA]</scope>
    <source>
        <strain evidence="2">JIC</strain>
    </source>
</reference>
<dbReference type="InterPro" id="IPR026960">
    <property type="entry name" value="RVT-Znf"/>
</dbReference>
<dbReference type="PANTHER" id="PTHR33116">
    <property type="entry name" value="REVERSE TRANSCRIPTASE ZINC-BINDING DOMAIN-CONTAINING PROTEIN-RELATED-RELATED"/>
    <property type="match status" value="1"/>
</dbReference>
<dbReference type="PANTHER" id="PTHR33116:SF80">
    <property type="entry name" value="REVERSE TRANSCRIPTASE ZINC-BINDING DOMAIN-CONTAINING PROTEIN"/>
    <property type="match status" value="1"/>
</dbReference>
<dbReference type="Pfam" id="PF13966">
    <property type="entry name" value="zf-RVT"/>
    <property type="match status" value="1"/>
</dbReference>
<protein>
    <recommendedName>
        <fullName evidence="1">Reverse transcriptase zinc-binding domain-containing protein</fullName>
    </recommendedName>
</protein>
<proteinExistence type="predicted"/>
<dbReference type="AlphaFoldDB" id="A0AAW1GSK3"/>
<sequence>MHISHYPVQGMLVTNELRLAARPLAISTVTFFPRGIRKLVWWVYVKPDSLWVKWVNHVYLQGDNWASYKPKSDATWSWKAIRRVKELFADAYQGGQWSQSASYSVTSGYNWIRKPQPQVSWAKYIWNSWCIPKHSFINWLIARETLLLKDRLFGLGIATDDLCVLSGLSAETHSHLFQQCVYTQLLMSKLMKLLNIRLPGTDLLNWVQKKPWNKTKKLVVNASVQACWYVVWHQRNCARLELRLRHPDDVLKDVFGVLKIRSEFWCTCIKKRRDWYWVKSLLD</sequence>
<evidence type="ECO:0000313" key="2">
    <source>
        <dbReference type="EMBL" id="KAK9666604.1"/>
    </source>
</evidence>
<name>A0AAW1GSK3_SAPOF</name>